<evidence type="ECO:0000313" key="7">
    <source>
        <dbReference type="EMBL" id="SDM30014.1"/>
    </source>
</evidence>
<dbReference type="Pfam" id="PF00440">
    <property type="entry name" value="TetR_N"/>
    <property type="match status" value="1"/>
</dbReference>
<dbReference type="OrthoDB" id="329481at2"/>
<dbReference type="InterPro" id="IPR009057">
    <property type="entry name" value="Homeodomain-like_sf"/>
</dbReference>
<dbReference type="SUPFAM" id="SSF48498">
    <property type="entry name" value="Tetracyclin repressor-like, C-terminal domain"/>
    <property type="match status" value="1"/>
</dbReference>
<dbReference type="GO" id="GO:0000976">
    <property type="term" value="F:transcription cis-regulatory region binding"/>
    <property type="evidence" value="ECO:0007669"/>
    <property type="project" value="TreeGrafter"/>
</dbReference>
<keyword evidence="1" id="KW-0678">Repressor</keyword>
<evidence type="ECO:0000256" key="1">
    <source>
        <dbReference type="ARBA" id="ARBA00022491"/>
    </source>
</evidence>
<dbReference type="EMBL" id="LT629701">
    <property type="protein sequence ID" value="SDM30014.1"/>
    <property type="molecule type" value="Genomic_DNA"/>
</dbReference>
<dbReference type="InterPro" id="IPR003012">
    <property type="entry name" value="Tet_transcr_reg_TetR"/>
</dbReference>
<accession>A0A1G9S3M9</accession>
<dbReference type="PANTHER" id="PTHR30055:SF151">
    <property type="entry name" value="TRANSCRIPTIONAL REGULATORY PROTEIN"/>
    <property type="match status" value="1"/>
</dbReference>
<dbReference type="PANTHER" id="PTHR30055">
    <property type="entry name" value="HTH-TYPE TRANSCRIPTIONAL REGULATOR RUTR"/>
    <property type="match status" value="1"/>
</dbReference>
<feature type="domain" description="HTH tetR-type" evidence="6">
    <location>
        <begin position="14"/>
        <end position="74"/>
    </location>
</feature>
<sequence length="232" mass="25295">MPPRRGRPPAAEAKLRPDAIVAAALATMQAEGLDGLTMGRVAERLGVRTASLYWHVRNKEELLDLLVDAVAAAHDLSRHVDPEDWRASLVAIMRAMRRHMLGYRDSSRLFAGRFTTGPGQLRYIETILGVLRGAGLSNRDTAYTVFLLSTFLIGFVGREQAPLSAAVSAGLSPRSYLDDLGVRLAALPPESFPHIVDLAADLVAPDLDSRFEFALDRLLDGVEALRGDIKGR</sequence>
<dbReference type="RefSeq" id="WP_052407562.1">
    <property type="nucleotide sequence ID" value="NZ_JOEF01000015.1"/>
</dbReference>
<dbReference type="GO" id="GO:0045892">
    <property type="term" value="P:negative regulation of DNA-templated transcription"/>
    <property type="evidence" value="ECO:0007669"/>
    <property type="project" value="InterPro"/>
</dbReference>
<gene>
    <name evidence="7" type="ORF">SAMN04489726_0866</name>
</gene>
<dbReference type="Proteomes" id="UP000183376">
    <property type="component" value="Chromosome I"/>
</dbReference>
<evidence type="ECO:0000259" key="6">
    <source>
        <dbReference type="PROSITE" id="PS50977"/>
    </source>
</evidence>
<keyword evidence="2" id="KW-0805">Transcription regulation</keyword>
<dbReference type="STRING" id="211114.SAMN04489726_0866"/>
<dbReference type="PROSITE" id="PS50977">
    <property type="entry name" value="HTH_TETR_2"/>
    <property type="match status" value="1"/>
</dbReference>
<organism evidence="7 8">
    <name type="scientific">Allokutzneria albata</name>
    <name type="common">Kibdelosporangium albatum</name>
    <dbReference type="NCBI Taxonomy" id="211114"/>
    <lineage>
        <taxon>Bacteria</taxon>
        <taxon>Bacillati</taxon>
        <taxon>Actinomycetota</taxon>
        <taxon>Actinomycetes</taxon>
        <taxon>Pseudonocardiales</taxon>
        <taxon>Pseudonocardiaceae</taxon>
        <taxon>Allokutzneria</taxon>
    </lineage>
</organism>
<dbReference type="PRINTS" id="PR00400">
    <property type="entry name" value="TETREPRESSOR"/>
</dbReference>
<evidence type="ECO:0000256" key="3">
    <source>
        <dbReference type="ARBA" id="ARBA00023125"/>
    </source>
</evidence>
<dbReference type="AlphaFoldDB" id="A0A1G9S3M9"/>
<dbReference type="Pfam" id="PF02909">
    <property type="entry name" value="TetR_C_1"/>
    <property type="match status" value="1"/>
</dbReference>
<dbReference type="GO" id="GO:0046677">
    <property type="term" value="P:response to antibiotic"/>
    <property type="evidence" value="ECO:0007669"/>
    <property type="project" value="InterPro"/>
</dbReference>
<keyword evidence="4" id="KW-0804">Transcription</keyword>
<dbReference type="InterPro" id="IPR001647">
    <property type="entry name" value="HTH_TetR"/>
</dbReference>
<evidence type="ECO:0000313" key="8">
    <source>
        <dbReference type="Proteomes" id="UP000183376"/>
    </source>
</evidence>
<protein>
    <submittedName>
        <fullName evidence="7">Regulatory protein, tetR family</fullName>
    </submittedName>
</protein>
<dbReference type="PRINTS" id="PR00455">
    <property type="entry name" value="HTHTETR"/>
</dbReference>
<dbReference type="InterPro" id="IPR050109">
    <property type="entry name" value="HTH-type_TetR-like_transc_reg"/>
</dbReference>
<dbReference type="InterPro" id="IPR004111">
    <property type="entry name" value="Repressor_TetR_C"/>
</dbReference>
<dbReference type="Gene3D" id="1.10.357.10">
    <property type="entry name" value="Tetracycline Repressor, domain 2"/>
    <property type="match status" value="1"/>
</dbReference>
<dbReference type="Gene3D" id="1.10.10.60">
    <property type="entry name" value="Homeodomain-like"/>
    <property type="match status" value="1"/>
</dbReference>
<keyword evidence="3 5" id="KW-0238">DNA-binding</keyword>
<feature type="DNA-binding region" description="H-T-H motif" evidence="5">
    <location>
        <begin position="37"/>
        <end position="56"/>
    </location>
</feature>
<keyword evidence="8" id="KW-1185">Reference proteome</keyword>
<dbReference type="eggNOG" id="COG1309">
    <property type="taxonomic scope" value="Bacteria"/>
</dbReference>
<dbReference type="SUPFAM" id="SSF46689">
    <property type="entry name" value="Homeodomain-like"/>
    <property type="match status" value="1"/>
</dbReference>
<proteinExistence type="predicted"/>
<dbReference type="GO" id="GO:0003700">
    <property type="term" value="F:DNA-binding transcription factor activity"/>
    <property type="evidence" value="ECO:0007669"/>
    <property type="project" value="TreeGrafter"/>
</dbReference>
<evidence type="ECO:0000256" key="2">
    <source>
        <dbReference type="ARBA" id="ARBA00023015"/>
    </source>
</evidence>
<evidence type="ECO:0000256" key="4">
    <source>
        <dbReference type="ARBA" id="ARBA00023163"/>
    </source>
</evidence>
<evidence type="ECO:0000256" key="5">
    <source>
        <dbReference type="PROSITE-ProRule" id="PRU00335"/>
    </source>
</evidence>
<dbReference type="InterPro" id="IPR036271">
    <property type="entry name" value="Tet_transcr_reg_TetR-rel_C_sf"/>
</dbReference>
<name>A0A1G9S3M9_ALLAB</name>
<reference evidence="7 8" key="1">
    <citation type="submission" date="2016-10" db="EMBL/GenBank/DDBJ databases">
        <authorList>
            <person name="de Groot N.N."/>
        </authorList>
    </citation>
    <scope>NUCLEOTIDE SEQUENCE [LARGE SCALE GENOMIC DNA]</scope>
    <source>
        <strain evidence="7 8">DSM 44149</strain>
    </source>
</reference>